<keyword evidence="3" id="KW-0862">Zinc</keyword>
<evidence type="ECO:0000256" key="4">
    <source>
        <dbReference type="PROSITE-ProRule" id="PRU00325"/>
    </source>
</evidence>
<evidence type="ECO:0000256" key="5">
    <source>
        <dbReference type="SAM" id="MobiDB-lite"/>
    </source>
</evidence>
<dbReference type="Proteomes" id="UP000077755">
    <property type="component" value="Chromosome 7"/>
</dbReference>
<dbReference type="InterPro" id="IPR006564">
    <property type="entry name" value="Znf_PMZ"/>
</dbReference>
<feature type="region of interest" description="Disordered" evidence="5">
    <location>
        <begin position="135"/>
        <end position="209"/>
    </location>
</feature>
<sequence>MVRIATRHEAAMTWKDDELCPKIKKLLKSISKDTICCKAYMSRPGEYEIHEGKSHFPLSLNNKLCSCGAWQISGIPCRHAMRAMVHAKIDPHSVVSTWYSVRTYKYSYSFSINPIPDKNQWPAYDNLPTVMPPTIKRGIGRPCRNRRREEGEDEKGKKAKTVKCTKYQSNAAKAVKASQKKAAQDQAKKAKTSQSTEVSVSQSQPQNTS</sequence>
<evidence type="ECO:0000313" key="8">
    <source>
        <dbReference type="Proteomes" id="UP000077755"/>
    </source>
</evidence>
<dbReference type="Pfam" id="PF04434">
    <property type="entry name" value="SWIM"/>
    <property type="match status" value="1"/>
</dbReference>
<reference evidence="7" key="2">
    <citation type="submission" date="2022-03" db="EMBL/GenBank/DDBJ databases">
        <title>Draft title - Genomic analysis of global carrot germplasm unveils the trajectory of domestication and the origin of high carotenoid orange carrot.</title>
        <authorList>
            <person name="Iorizzo M."/>
            <person name="Ellison S."/>
            <person name="Senalik D."/>
            <person name="Macko-Podgorni A."/>
            <person name="Grzebelus D."/>
            <person name="Bostan H."/>
            <person name="Rolling W."/>
            <person name="Curaba J."/>
            <person name="Simon P."/>
        </authorList>
    </citation>
    <scope>NUCLEOTIDE SEQUENCE</scope>
    <source>
        <tissue evidence="7">Leaf</tissue>
    </source>
</reference>
<evidence type="ECO:0000259" key="6">
    <source>
        <dbReference type="PROSITE" id="PS50966"/>
    </source>
</evidence>
<feature type="compositionally biased region" description="Low complexity" evidence="5">
    <location>
        <begin position="192"/>
        <end position="209"/>
    </location>
</feature>
<dbReference type="EMBL" id="CP093349">
    <property type="protein sequence ID" value="WOH08245.1"/>
    <property type="molecule type" value="Genomic_DNA"/>
</dbReference>
<feature type="domain" description="SWIM-type" evidence="6">
    <location>
        <begin position="56"/>
        <end position="88"/>
    </location>
</feature>
<dbReference type="SMART" id="SM00575">
    <property type="entry name" value="ZnF_PMZ"/>
    <property type="match status" value="1"/>
</dbReference>
<name>A0AAF0XI56_DAUCS</name>
<keyword evidence="1" id="KW-0479">Metal-binding</keyword>
<dbReference type="AlphaFoldDB" id="A0AAF0XI56"/>
<evidence type="ECO:0000256" key="3">
    <source>
        <dbReference type="ARBA" id="ARBA00022833"/>
    </source>
</evidence>
<feature type="compositionally biased region" description="Basic and acidic residues" evidence="5">
    <location>
        <begin position="147"/>
        <end position="156"/>
    </location>
</feature>
<dbReference type="InterPro" id="IPR007527">
    <property type="entry name" value="Znf_SWIM"/>
</dbReference>
<dbReference type="GO" id="GO:0008270">
    <property type="term" value="F:zinc ion binding"/>
    <property type="evidence" value="ECO:0007669"/>
    <property type="project" value="UniProtKB-KW"/>
</dbReference>
<proteinExistence type="predicted"/>
<evidence type="ECO:0000256" key="2">
    <source>
        <dbReference type="ARBA" id="ARBA00022771"/>
    </source>
</evidence>
<organism evidence="7 8">
    <name type="scientific">Daucus carota subsp. sativus</name>
    <name type="common">Carrot</name>
    <dbReference type="NCBI Taxonomy" id="79200"/>
    <lineage>
        <taxon>Eukaryota</taxon>
        <taxon>Viridiplantae</taxon>
        <taxon>Streptophyta</taxon>
        <taxon>Embryophyta</taxon>
        <taxon>Tracheophyta</taxon>
        <taxon>Spermatophyta</taxon>
        <taxon>Magnoliopsida</taxon>
        <taxon>eudicotyledons</taxon>
        <taxon>Gunneridae</taxon>
        <taxon>Pentapetalae</taxon>
        <taxon>asterids</taxon>
        <taxon>campanulids</taxon>
        <taxon>Apiales</taxon>
        <taxon>Apiaceae</taxon>
        <taxon>Apioideae</taxon>
        <taxon>Scandiceae</taxon>
        <taxon>Daucinae</taxon>
        <taxon>Daucus</taxon>
        <taxon>Daucus sect. Daucus</taxon>
    </lineage>
</organism>
<keyword evidence="2 4" id="KW-0863">Zinc-finger</keyword>
<reference evidence="7" key="1">
    <citation type="journal article" date="2016" name="Nat. Genet.">
        <title>A high-quality carrot genome assembly provides new insights into carotenoid accumulation and asterid genome evolution.</title>
        <authorList>
            <person name="Iorizzo M."/>
            <person name="Ellison S."/>
            <person name="Senalik D."/>
            <person name="Zeng P."/>
            <person name="Satapoomin P."/>
            <person name="Huang J."/>
            <person name="Bowman M."/>
            <person name="Iovene M."/>
            <person name="Sanseverino W."/>
            <person name="Cavagnaro P."/>
            <person name="Yildiz M."/>
            <person name="Macko-Podgorni A."/>
            <person name="Moranska E."/>
            <person name="Grzebelus E."/>
            <person name="Grzebelus D."/>
            <person name="Ashrafi H."/>
            <person name="Zheng Z."/>
            <person name="Cheng S."/>
            <person name="Spooner D."/>
            <person name="Van Deynze A."/>
            <person name="Simon P."/>
        </authorList>
    </citation>
    <scope>NUCLEOTIDE SEQUENCE</scope>
    <source>
        <tissue evidence="7">Leaf</tissue>
    </source>
</reference>
<gene>
    <name evidence="7" type="ORF">DCAR_0727683</name>
</gene>
<dbReference type="PANTHER" id="PTHR31973">
    <property type="entry name" value="POLYPROTEIN, PUTATIVE-RELATED"/>
    <property type="match status" value="1"/>
</dbReference>
<dbReference type="PANTHER" id="PTHR31973:SF197">
    <property type="entry name" value="SWIM-TYPE DOMAIN-CONTAINING PROTEIN"/>
    <property type="match status" value="1"/>
</dbReference>
<dbReference type="PROSITE" id="PS50966">
    <property type="entry name" value="ZF_SWIM"/>
    <property type="match status" value="1"/>
</dbReference>
<accession>A0AAF0XI56</accession>
<evidence type="ECO:0000313" key="7">
    <source>
        <dbReference type="EMBL" id="WOH08245.1"/>
    </source>
</evidence>
<keyword evidence="8" id="KW-1185">Reference proteome</keyword>
<evidence type="ECO:0000256" key="1">
    <source>
        <dbReference type="ARBA" id="ARBA00022723"/>
    </source>
</evidence>
<protein>
    <recommendedName>
        <fullName evidence="6">SWIM-type domain-containing protein</fullName>
    </recommendedName>
</protein>
<feature type="compositionally biased region" description="Low complexity" evidence="5">
    <location>
        <begin position="164"/>
        <end position="181"/>
    </location>
</feature>